<organism evidence="2 3">
    <name type="scientific">Dongia soli</name>
    <dbReference type="NCBI Taxonomy" id="600628"/>
    <lineage>
        <taxon>Bacteria</taxon>
        <taxon>Pseudomonadati</taxon>
        <taxon>Pseudomonadota</taxon>
        <taxon>Alphaproteobacteria</taxon>
        <taxon>Rhodospirillales</taxon>
        <taxon>Dongiaceae</taxon>
        <taxon>Dongia</taxon>
    </lineage>
</organism>
<gene>
    <name evidence="2" type="ORF">SMD27_20125</name>
</gene>
<protein>
    <recommendedName>
        <fullName evidence="4">Terminase small subunit</fullName>
    </recommendedName>
</protein>
<accession>A0ABU5EH11</accession>
<feature type="region of interest" description="Disordered" evidence="1">
    <location>
        <begin position="82"/>
        <end position="111"/>
    </location>
</feature>
<reference evidence="2 3" key="1">
    <citation type="journal article" date="2016" name="Antonie Van Leeuwenhoek">
        <title>Dongia soli sp. nov., isolated from soil from Dokdo, Korea.</title>
        <authorList>
            <person name="Kim D.U."/>
            <person name="Lee H."/>
            <person name="Kim H."/>
            <person name="Kim S.G."/>
            <person name="Ka J.O."/>
        </authorList>
    </citation>
    <scope>NUCLEOTIDE SEQUENCE [LARGE SCALE GENOMIC DNA]</scope>
    <source>
        <strain evidence="2 3">D78</strain>
    </source>
</reference>
<comment type="caution">
    <text evidence="2">The sequence shown here is derived from an EMBL/GenBank/DDBJ whole genome shotgun (WGS) entry which is preliminary data.</text>
</comment>
<proteinExistence type="predicted"/>
<sequence length="111" mass="12005">MDQTRFDELLGDVAKHFRHPADIVSAEGYTKQQKCKLLQQWDYDLQLLLTASEENMTGGGTNATAANADMVTQIRNAMKELGVERDPDASGPGKIGTPVGKTADGKTPAEK</sequence>
<dbReference type="Proteomes" id="UP001279642">
    <property type="component" value="Unassembled WGS sequence"/>
</dbReference>
<dbReference type="RefSeq" id="WP_320510233.1">
    <property type="nucleotide sequence ID" value="NZ_JAXCLW010000008.1"/>
</dbReference>
<evidence type="ECO:0000313" key="3">
    <source>
        <dbReference type="Proteomes" id="UP001279642"/>
    </source>
</evidence>
<keyword evidence="3" id="KW-1185">Reference proteome</keyword>
<evidence type="ECO:0000256" key="1">
    <source>
        <dbReference type="SAM" id="MobiDB-lite"/>
    </source>
</evidence>
<dbReference type="EMBL" id="JAXCLW010000008">
    <property type="protein sequence ID" value="MDY0885159.1"/>
    <property type="molecule type" value="Genomic_DNA"/>
</dbReference>
<evidence type="ECO:0000313" key="2">
    <source>
        <dbReference type="EMBL" id="MDY0885159.1"/>
    </source>
</evidence>
<evidence type="ECO:0008006" key="4">
    <source>
        <dbReference type="Google" id="ProtNLM"/>
    </source>
</evidence>
<name>A0ABU5EH11_9PROT</name>